<dbReference type="Proteomes" id="UP000321328">
    <property type="component" value="Unassembled WGS sequence"/>
</dbReference>
<name>A0A511D7P4_9PSEU</name>
<comment type="caution">
    <text evidence="1">The sequence shown here is derived from an EMBL/GenBank/DDBJ whole genome shotgun (WGS) entry which is preliminary data.</text>
</comment>
<accession>A0A511D7P4</accession>
<dbReference type="AlphaFoldDB" id="A0A511D7P4"/>
<gene>
    <name evidence="1" type="ORF">PA7_46190</name>
</gene>
<keyword evidence="2" id="KW-1185">Reference proteome</keyword>
<sequence>MLERSGFTDVQVGPACDTFGGAGGEGNARAFDVYGYPFLARRRR</sequence>
<dbReference type="EMBL" id="BJVI01000091">
    <property type="protein sequence ID" value="GEL20782.1"/>
    <property type="molecule type" value="Genomic_DNA"/>
</dbReference>
<evidence type="ECO:0000313" key="1">
    <source>
        <dbReference type="EMBL" id="GEL20782.1"/>
    </source>
</evidence>
<dbReference type="STRING" id="1123024.GCA_000423625_04946"/>
<proteinExistence type="predicted"/>
<organism evidence="1 2">
    <name type="scientific">Pseudonocardia asaccharolytica DSM 44247 = NBRC 16224</name>
    <dbReference type="NCBI Taxonomy" id="1123024"/>
    <lineage>
        <taxon>Bacteria</taxon>
        <taxon>Bacillati</taxon>
        <taxon>Actinomycetota</taxon>
        <taxon>Actinomycetes</taxon>
        <taxon>Pseudonocardiales</taxon>
        <taxon>Pseudonocardiaceae</taxon>
        <taxon>Pseudonocardia</taxon>
    </lineage>
</organism>
<reference evidence="1 2" key="1">
    <citation type="submission" date="2019-07" db="EMBL/GenBank/DDBJ databases">
        <title>Whole genome shotgun sequence of Pseudonocardia asaccharolytica NBRC 16224.</title>
        <authorList>
            <person name="Hosoyama A."/>
            <person name="Uohara A."/>
            <person name="Ohji S."/>
            <person name="Ichikawa N."/>
        </authorList>
    </citation>
    <scope>NUCLEOTIDE SEQUENCE [LARGE SCALE GENOMIC DNA]</scope>
    <source>
        <strain evidence="1 2">NBRC 16224</strain>
    </source>
</reference>
<evidence type="ECO:0000313" key="2">
    <source>
        <dbReference type="Proteomes" id="UP000321328"/>
    </source>
</evidence>
<dbReference type="RefSeq" id="WP_261763883.1">
    <property type="nucleotide sequence ID" value="NZ_BJVI01000091.1"/>
</dbReference>
<protein>
    <submittedName>
        <fullName evidence="1">Uncharacterized protein</fullName>
    </submittedName>
</protein>